<evidence type="ECO:0000256" key="5">
    <source>
        <dbReference type="ARBA" id="ARBA00023180"/>
    </source>
</evidence>
<sequence length="282" mass="32203">MLNRALLIGLLAISATAKLQIFPNDAEEKLCIIAGCADDEMCVVDTTKNSAKCVDQAQLQQFVKAHQLEHSPIARHQQHHTAAEHAEHDFNSKHQCSRLELLQMGGRLLKWFKDVHTTEAGNDRTLRMHSMVCRPEVAWMFVQWDGNNDGQLTKSELRSLERGGNERCIEQFIDMCDDIDVDGTISVDEWCDCFTFSDDVRHEPPCHKAKHGADPHLLGVFIPRCDLEGYYKPEQCHDGHCWCVDRYGREFDKSRVQNQLPDCGQYASDLTEEDVAFLKARF</sequence>
<dbReference type="CDD" id="cd00191">
    <property type="entry name" value="TY"/>
    <property type="match status" value="1"/>
</dbReference>
<dbReference type="PANTHER" id="PTHR12352:SF25">
    <property type="entry name" value="SPARC_OSTEONECTIN, CWCV AND KAZAL LIKE DOMAINS PROTEOGLYCAN 1"/>
    <property type="match status" value="1"/>
</dbReference>
<dbReference type="InterPro" id="IPR051950">
    <property type="entry name" value="Dev_reg/Prot_inhib"/>
</dbReference>
<dbReference type="Gene3D" id="1.10.238.10">
    <property type="entry name" value="EF-hand"/>
    <property type="match status" value="1"/>
</dbReference>
<dbReference type="InterPro" id="IPR019577">
    <property type="entry name" value="SPARC/Testican_Ca-bd-dom"/>
</dbReference>
<evidence type="ECO:0000256" key="6">
    <source>
        <dbReference type="PROSITE-ProRule" id="PRU00500"/>
    </source>
</evidence>
<keyword evidence="2" id="KW-0964">Secreted</keyword>
<comment type="caution">
    <text evidence="6">Lacks conserved residue(s) required for the propagation of feature annotation.</text>
</comment>
<dbReference type="GO" id="GO:0005509">
    <property type="term" value="F:calcium ion binding"/>
    <property type="evidence" value="ECO:0007669"/>
    <property type="project" value="InterPro"/>
</dbReference>
<dbReference type="SUPFAM" id="SSF57610">
    <property type="entry name" value="Thyroglobulin type-1 domain"/>
    <property type="match status" value="1"/>
</dbReference>
<dbReference type="AlphaFoldDB" id="A0A8S1F520"/>
<dbReference type="InterPro" id="IPR011992">
    <property type="entry name" value="EF-hand-dom_pair"/>
</dbReference>
<keyword evidence="10" id="KW-1185">Reference proteome</keyword>
<dbReference type="GO" id="GO:0035592">
    <property type="term" value="P:establishment of protein localization to extracellular region"/>
    <property type="evidence" value="ECO:0007669"/>
    <property type="project" value="TreeGrafter"/>
</dbReference>
<feature type="domain" description="Thyroglobulin type-1" evidence="8">
    <location>
        <begin position="203"/>
        <end position="263"/>
    </location>
</feature>
<evidence type="ECO:0000256" key="4">
    <source>
        <dbReference type="ARBA" id="ARBA00023157"/>
    </source>
</evidence>
<dbReference type="OrthoDB" id="8875634at2759"/>
<dbReference type="SMART" id="SM00211">
    <property type="entry name" value="TY"/>
    <property type="match status" value="1"/>
</dbReference>
<dbReference type="InterPro" id="IPR000716">
    <property type="entry name" value="Thyroglobulin_1"/>
</dbReference>
<dbReference type="PROSITE" id="PS00484">
    <property type="entry name" value="THYROGLOBULIN_1_1"/>
    <property type="match status" value="1"/>
</dbReference>
<comment type="caution">
    <text evidence="9">The sequence shown here is derived from an EMBL/GenBank/DDBJ whole genome shotgun (WGS) entry which is preliminary data.</text>
</comment>
<dbReference type="PANTHER" id="PTHR12352">
    <property type="entry name" value="SECRETED MODULAR CALCIUM-BINDING PROTEIN"/>
    <property type="match status" value="1"/>
</dbReference>
<protein>
    <recommendedName>
        <fullName evidence="8">Thyroglobulin type-1 domain-containing protein</fullName>
    </recommendedName>
</protein>
<accession>A0A8S1F520</accession>
<dbReference type="SUPFAM" id="SSF47473">
    <property type="entry name" value="EF-hand"/>
    <property type="match status" value="1"/>
</dbReference>
<feature type="chain" id="PRO_5035904510" description="Thyroglobulin type-1 domain-containing protein" evidence="7">
    <location>
        <begin position="18"/>
        <end position="282"/>
    </location>
</feature>
<evidence type="ECO:0000313" key="10">
    <source>
        <dbReference type="Proteomes" id="UP000494206"/>
    </source>
</evidence>
<evidence type="ECO:0000259" key="8">
    <source>
        <dbReference type="PROSITE" id="PS51162"/>
    </source>
</evidence>
<organism evidence="9 10">
    <name type="scientific">Caenorhabditis bovis</name>
    <dbReference type="NCBI Taxonomy" id="2654633"/>
    <lineage>
        <taxon>Eukaryota</taxon>
        <taxon>Metazoa</taxon>
        <taxon>Ecdysozoa</taxon>
        <taxon>Nematoda</taxon>
        <taxon>Chromadorea</taxon>
        <taxon>Rhabditida</taxon>
        <taxon>Rhabditina</taxon>
        <taxon>Rhabditomorpha</taxon>
        <taxon>Rhabditoidea</taxon>
        <taxon>Rhabditidae</taxon>
        <taxon>Peloderinae</taxon>
        <taxon>Caenorhabditis</taxon>
    </lineage>
</organism>
<dbReference type="Gene3D" id="4.10.800.10">
    <property type="entry name" value="Thyroglobulin type-1"/>
    <property type="match status" value="1"/>
</dbReference>
<dbReference type="PROSITE" id="PS51162">
    <property type="entry name" value="THYROGLOBULIN_1_2"/>
    <property type="match status" value="1"/>
</dbReference>
<feature type="disulfide bond" evidence="6">
    <location>
        <begin position="243"/>
        <end position="263"/>
    </location>
</feature>
<dbReference type="EMBL" id="CADEPM010000005">
    <property type="protein sequence ID" value="CAB3406779.1"/>
    <property type="molecule type" value="Genomic_DNA"/>
</dbReference>
<evidence type="ECO:0000256" key="7">
    <source>
        <dbReference type="SAM" id="SignalP"/>
    </source>
</evidence>
<dbReference type="Proteomes" id="UP000494206">
    <property type="component" value="Unassembled WGS sequence"/>
</dbReference>
<dbReference type="Pfam" id="PF00086">
    <property type="entry name" value="Thyroglobulin_1"/>
    <property type="match status" value="1"/>
</dbReference>
<keyword evidence="5" id="KW-0325">Glycoprotein</keyword>
<dbReference type="Pfam" id="PF10591">
    <property type="entry name" value="SPARC_Ca_bdg"/>
    <property type="match status" value="1"/>
</dbReference>
<dbReference type="GO" id="GO:0005615">
    <property type="term" value="C:extracellular space"/>
    <property type="evidence" value="ECO:0007669"/>
    <property type="project" value="TreeGrafter"/>
</dbReference>
<name>A0A8S1F520_9PELO</name>
<dbReference type="InterPro" id="IPR036857">
    <property type="entry name" value="Thyroglobulin_1_sf"/>
</dbReference>
<keyword evidence="4 6" id="KW-1015">Disulfide bond</keyword>
<gene>
    <name evidence="9" type="ORF">CBOVIS_LOCUS8801</name>
</gene>
<evidence type="ECO:0000256" key="2">
    <source>
        <dbReference type="ARBA" id="ARBA00022525"/>
    </source>
</evidence>
<keyword evidence="7" id="KW-0732">Signal</keyword>
<comment type="subcellular location">
    <subcellularLocation>
        <location evidence="1">Secreted</location>
    </subcellularLocation>
</comment>
<feature type="disulfide bond" evidence="6">
    <location>
        <begin position="206"/>
        <end position="225"/>
    </location>
</feature>
<keyword evidence="3" id="KW-0677">Repeat</keyword>
<reference evidence="9 10" key="1">
    <citation type="submission" date="2020-04" db="EMBL/GenBank/DDBJ databases">
        <authorList>
            <person name="Laetsch R D."/>
            <person name="Stevens L."/>
            <person name="Kumar S."/>
            <person name="Blaxter L. M."/>
        </authorList>
    </citation>
    <scope>NUCLEOTIDE SEQUENCE [LARGE SCALE GENOMIC DNA]</scope>
</reference>
<proteinExistence type="predicted"/>
<evidence type="ECO:0000256" key="1">
    <source>
        <dbReference type="ARBA" id="ARBA00004613"/>
    </source>
</evidence>
<evidence type="ECO:0000256" key="3">
    <source>
        <dbReference type="ARBA" id="ARBA00022737"/>
    </source>
</evidence>
<feature type="signal peptide" evidence="7">
    <location>
        <begin position="1"/>
        <end position="17"/>
    </location>
</feature>
<evidence type="ECO:0000313" key="9">
    <source>
        <dbReference type="EMBL" id="CAB3406779.1"/>
    </source>
</evidence>